<dbReference type="InterPro" id="IPR023772">
    <property type="entry name" value="DNA-bd_HTH_TetR-type_CS"/>
</dbReference>
<feature type="domain" description="HTH tetR-type" evidence="5">
    <location>
        <begin position="12"/>
        <end position="72"/>
    </location>
</feature>
<dbReference type="InterPro" id="IPR050109">
    <property type="entry name" value="HTH-type_TetR-like_transc_reg"/>
</dbReference>
<dbReference type="EMBL" id="JASCIQ010000008">
    <property type="protein sequence ID" value="MDI3404144.1"/>
    <property type="molecule type" value="Genomic_DNA"/>
</dbReference>
<dbReference type="Proteomes" id="UP001223978">
    <property type="component" value="Unassembled WGS sequence"/>
</dbReference>
<dbReference type="InterPro" id="IPR009057">
    <property type="entry name" value="Homeodomain-like_sf"/>
</dbReference>
<evidence type="ECO:0000256" key="2">
    <source>
        <dbReference type="ARBA" id="ARBA00023125"/>
    </source>
</evidence>
<sequence>MTVKTRRQEYVEATRTALLDSAGRLFTEKGFAHTSLDEVAASARVTKGALYHHFSSKQALFEHVLEGVNERIAEAVMSAGGNADDPWERMTSGLDAFLDACLDDEYQRICLQQGPAVLGWERCREIEARMMGLLDAMLAELADSGARLTPSPLLTRVLFRMVSETALAIGEAEDKKAARAEAGELVTGLLASILRGAPTADEG</sequence>
<evidence type="ECO:0000259" key="5">
    <source>
        <dbReference type="PROSITE" id="PS50977"/>
    </source>
</evidence>
<organism evidence="6 7">
    <name type="scientific">Streptomyces cavernicola</name>
    <dbReference type="NCBI Taxonomy" id="3043613"/>
    <lineage>
        <taxon>Bacteria</taxon>
        <taxon>Bacillati</taxon>
        <taxon>Actinomycetota</taxon>
        <taxon>Actinomycetes</taxon>
        <taxon>Kitasatosporales</taxon>
        <taxon>Streptomycetaceae</taxon>
        <taxon>Streptomyces</taxon>
    </lineage>
</organism>
<name>A0ABT6S7S4_9ACTN</name>
<dbReference type="InterPro" id="IPR049484">
    <property type="entry name" value="Rv0078-like_C"/>
</dbReference>
<accession>A0ABT6S7S4</accession>
<proteinExistence type="predicted"/>
<keyword evidence="7" id="KW-1185">Reference proteome</keyword>
<evidence type="ECO:0000256" key="4">
    <source>
        <dbReference type="PROSITE-ProRule" id="PRU00335"/>
    </source>
</evidence>
<protein>
    <submittedName>
        <fullName evidence="6">TetR/AcrR family transcriptional regulator</fullName>
    </submittedName>
</protein>
<evidence type="ECO:0000313" key="6">
    <source>
        <dbReference type="EMBL" id="MDI3404144.1"/>
    </source>
</evidence>
<keyword evidence="2 4" id="KW-0238">DNA-binding</keyword>
<dbReference type="PANTHER" id="PTHR30055:SF234">
    <property type="entry name" value="HTH-TYPE TRANSCRIPTIONAL REGULATOR BETI"/>
    <property type="match status" value="1"/>
</dbReference>
<evidence type="ECO:0000313" key="7">
    <source>
        <dbReference type="Proteomes" id="UP001223978"/>
    </source>
</evidence>
<dbReference type="Pfam" id="PF21351">
    <property type="entry name" value="TetR_C_41"/>
    <property type="match status" value="1"/>
</dbReference>
<reference evidence="6 7" key="1">
    <citation type="submission" date="2023-05" db="EMBL/GenBank/DDBJ databases">
        <title>Draft genome sequence of Streptomyces sp. B-S-A6 isolated from a cave soil in Thailand.</title>
        <authorList>
            <person name="Chamroensaksri N."/>
            <person name="Muangham S."/>
        </authorList>
    </citation>
    <scope>NUCLEOTIDE SEQUENCE [LARGE SCALE GENOMIC DNA]</scope>
    <source>
        <strain evidence="6 7">B-S-A6</strain>
    </source>
</reference>
<feature type="DNA-binding region" description="H-T-H motif" evidence="4">
    <location>
        <begin position="35"/>
        <end position="54"/>
    </location>
</feature>
<evidence type="ECO:0000256" key="3">
    <source>
        <dbReference type="ARBA" id="ARBA00023163"/>
    </source>
</evidence>
<keyword evidence="3" id="KW-0804">Transcription</keyword>
<dbReference type="PRINTS" id="PR00455">
    <property type="entry name" value="HTHTETR"/>
</dbReference>
<dbReference type="SUPFAM" id="SSF46689">
    <property type="entry name" value="Homeodomain-like"/>
    <property type="match status" value="1"/>
</dbReference>
<dbReference type="PROSITE" id="PS50977">
    <property type="entry name" value="HTH_TETR_2"/>
    <property type="match status" value="1"/>
</dbReference>
<dbReference type="InterPro" id="IPR001647">
    <property type="entry name" value="HTH_TetR"/>
</dbReference>
<dbReference type="RefSeq" id="WP_282542097.1">
    <property type="nucleotide sequence ID" value="NZ_JASCIQ010000008.1"/>
</dbReference>
<dbReference type="PANTHER" id="PTHR30055">
    <property type="entry name" value="HTH-TYPE TRANSCRIPTIONAL REGULATOR RUTR"/>
    <property type="match status" value="1"/>
</dbReference>
<dbReference type="Pfam" id="PF00440">
    <property type="entry name" value="TetR_N"/>
    <property type="match status" value="1"/>
</dbReference>
<evidence type="ECO:0000256" key="1">
    <source>
        <dbReference type="ARBA" id="ARBA00023015"/>
    </source>
</evidence>
<dbReference type="PROSITE" id="PS01081">
    <property type="entry name" value="HTH_TETR_1"/>
    <property type="match status" value="1"/>
</dbReference>
<dbReference type="Gene3D" id="1.10.357.10">
    <property type="entry name" value="Tetracycline Repressor, domain 2"/>
    <property type="match status" value="1"/>
</dbReference>
<gene>
    <name evidence="6" type="ORF">QIS96_09945</name>
</gene>
<comment type="caution">
    <text evidence="6">The sequence shown here is derived from an EMBL/GenBank/DDBJ whole genome shotgun (WGS) entry which is preliminary data.</text>
</comment>
<keyword evidence="1" id="KW-0805">Transcription regulation</keyword>